<evidence type="ECO:0000256" key="4">
    <source>
        <dbReference type="ARBA" id="ARBA00022840"/>
    </source>
</evidence>
<dbReference type="STRING" id="1257118.L8GWC7"/>
<dbReference type="EMBL" id="KB007974">
    <property type="protein sequence ID" value="ELR17305.1"/>
    <property type="molecule type" value="Genomic_DNA"/>
</dbReference>
<feature type="region of interest" description="Disordered" evidence="8">
    <location>
        <begin position="424"/>
        <end position="492"/>
    </location>
</feature>
<sequence>MDTPQRVTDAVGVLPSHAAGGGGSGRKTGSDGGHVSWAVVRRVGRLFLPYWVPLVAVFGVLVVNAYFDSLMPQLYRSFVDEAVPKQDVERIVSLAIQVVGVLCATVAMKVGKEALTTHVAEHMARSLRESLFSGLPLQHFVQNRSAEFAALFNQELTGATGGVCRLIFSTAQNLFTLAFLLRAMYGMDWRLTVGCVVLVPAFYVPSLYMSSRMRAYKQEALQRRSGMNEALAESLTMAGVILARTFGQQRFFLDRFTRESEALSRTTSRANLLHTSFFQVLLVAMSFMSIIVYMLGALIFILFSTDLSNIQIKGTCRLPPACRPDGQVVGLGGITMGTVVAFSSYIGRLYGPLSDLSGVQIQLATCAVSFERIFHYVDLPAAAPQQQQQQAEEGGVEEQEEQEVPLLRLGDVVGDVSFSYAPPPPLLLDSSLPEGGAPPPEAAEEAAGGGEGTRAPPDCGGKAEERPKGTLTRPEEEEAAAAPAAEEEETAVEEARRWTLAGVSVHFRAGELTAIVGANGSGKTTLAFLLMGFLRPQRGEIFIDGHPLSRIAGSHHRSSSFCFPSRAPAPGPLGLAAHVGFLSQECYLLNDTVANNLRLGRADATTDELHEICRVVGVHDKICSLPDGYDTVVGHRASSLSGGEKQKLAIARVLLRRPKLLVLDEFDSSLDPHSQRRIHDYINRQFAAHTRIVIAHRPEAVRNADRVVVLHRGRVVECGTPAALLEKNGYFASFFSTAGSSVLA</sequence>
<keyword evidence="4" id="KW-0067">ATP-binding</keyword>
<dbReference type="InterPro" id="IPR027417">
    <property type="entry name" value="P-loop_NTPase"/>
</dbReference>
<dbReference type="GO" id="GO:0005524">
    <property type="term" value="F:ATP binding"/>
    <property type="evidence" value="ECO:0007669"/>
    <property type="project" value="UniProtKB-KW"/>
</dbReference>
<comment type="subcellular location">
    <subcellularLocation>
        <location evidence="1">Membrane</location>
        <topology evidence="1">Multi-pass membrane protein</topology>
    </subcellularLocation>
</comment>
<keyword evidence="3" id="KW-0547">Nucleotide-binding</keyword>
<evidence type="ECO:0000313" key="12">
    <source>
        <dbReference type="EMBL" id="ELR17305.1"/>
    </source>
</evidence>
<dbReference type="SMART" id="SM00382">
    <property type="entry name" value="AAA"/>
    <property type="match status" value="1"/>
</dbReference>
<dbReference type="PROSITE" id="PS00211">
    <property type="entry name" value="ABC_TRANSPORTER_1"/>
    <property type="match status" value="1"/>
</dbReference>
<feature type="domain" description="ABC transporter" evidence="10">
    <location>
        <begin position="485"/>
        <end position="737"/>
    </location>
</feature>
<dbReference type="GO" id="GO:0016020">
    <property type="term" value="C:membrane"/>
    <property type="evidence" value="ECO:0007669"/>
    <property type="project" value="UniProtKB-SubCell"/>
</dbReference>
<gene>
    <name evidence="12" type="ORF">ACA1_060320</name>
</gene>
<dbReference type="PANTHER" id="PTHR24221:SF654">
    <property type="entry name" value="ATP-BINDING CASSETTE SUB-FAMILY B MEMBER 6"/>
    <property type="match status" value="1"/>
</dbReference>
<proteinExistence type="inferred from homology"/>
<dbReference type="InterPro" id="IPR003439">
    <property type="entry name" value="ABC_transporter-like_ATP-bd"/>
</dbReference>
<dbReference type="AlphaFoldDB" id="L8GWC7"/>
<keyword evidence="2 9" id="KW-0812">Transmembrane</keyword>
<keyword evidence="13" id="KW-1185">Reference proteome</keyword>
<dbReference type="GO" id="GO:0140359">
    <property type="term" value="F:ABC-type transporter activity"/>
    <property type="evidence" value="ECO:0007669"/>
    <property type="project" value="InterPro"/>
</dbReference>
<dbReference type="PANTHER" id="PTHR24221">
    <property type="entry name" value="ATP-BINDING CASSETTE SUB-FAMILY B"/>
    <property type="match status" value="1"/>
</dbReference>
<evidence type="ECO:0000256" key="8">
    <source>
        <dbReference type="SAM" id="MobiDB-lite"/>
    </source>
</evidence>
<name>L8GWC7_ACACF</name>
<evidence type="ECO:0000256" key="9">
    <source>
        <dbReference type="SAM" id="Phobius"/>
    </source>
</evidence>
<dbReference type="Gene3D" id="1.20.1560.10">
    <property type="entry name" value="ABC transporter type 1, transmembrane domain"/>
    <property type="match status" value="1"/>
</dbReference>
<dbReference type="Pfam" id="PF00664">
    <property type="entry name" value="ABC_membrane"/>
    <property type="match status" value="1"/>
</dbReference>
<evidence type="ECO:0000256" key="1">
    <source>
        <dbReference type="ARBA" id="ARBA00004141"/>
    </source>
</evidence>
<dbReference type="InterPro" id="IPR017871">
    <property type="entry name" value="ABC_transporter-like_CS"/>
</dbReference>
<dbReference type="OMA" id="HEEECKA"/>
<evidence type="ECO:0000256" key="3">
    <source>
        <dbReference type="ARBA" id="ARBA00022741"/>
    </source>
</evidence>
<evidence type="ECO:0000256" key="7">
    <source>
        <dbReference type="ARBA" id="ARBA00024363"/>
    </source>
</evidence>
<feature type="compositionally biased region" description="Acidic residues" evidence="8">
    <location>
        <begin position="475"/>
        <end position="492"/>
    </location>
</feature>
<evidence type="ECO:0000256" key="5">
    <source>
        <dbReference type="ARBA" id="ARBA00022989"/>
    </source>
</evidence>
<organism evidence="12 13">
    <name type="scientific">Acanthamoeba castellanii (strain ATCC 30010 / Neff)</name>
    <dbReference type="NCBI Taxonomy" id="1257118"/>
    <lineage>
        <taxon>Eukaryota</taxon>
        <taxon>Amoebozoa</taxon>
        <taxon>Discosea</taxon>
        <taxon>Longamoebia</taxon>
        <taxon>Centramoebida</taxon>
        <taxon>Acanthamoebidae</taxon>
        <taxon>Acanthamoeba</taxon>
    </lineage>
</organism>
<dbReference type="OrthoDB" id="6500128at2759"/>
<feature type="transmembrane region" description="Helical" evidence="9">
    <location>
        <begin position="277"/>
        <end position="303"/>
    </location>
</feature>
<dbReference type="Pfam" id="PF00005">
    <property type="entry name" value="ABC_tran"/>
    <property type="match status" value="1"/>
</dbReference>
<feature type="transmembrane region" description="Helical" evidence="9">
    <location>
        <begin position="47"/>
        <end position="67"/>
    </location>
</feature>
<evidence type="ECO:0000259" key="11">
    <source>
        <dbReference type="PROSITE" id="PS50929"/>
    </source>
</evidence>
<dbReference type="CDD" id="cd18550">
    <property type="entry name" value="ABC_6TM_exporter_like"/>
    <property type="match status" value="1"/>
</dbReference>
<feature type="domain" description="ABC transmembrane type-1" evidence="11">
    <location>
        <begin position="55"/>
        <end position="365"/>
    </location>
</feature>
<dbReference type="GO" id="GO:0016887">
    <property type="term" value="F:ATP hydrolysis activity"/>
    <property type="evidence" value="ECO:0007669"/>
    <property type="project" value="InterPro"/>
</dbReference>
<keyword evidence="5 9" id="KW-1133">Transmembrane helix</keyword>
<dbReference type="SUPFAM" id="SSF52540">
    <property type="entry name" value="P-loop containing nucleoside triphosphate hydrolases"/>
    <property type="match status" value="1"/>
</dbReference>
<dbReference type="KEGG" id="acan:ACA1_060320"/>
<dbReference type="Proteomes" id="UP000011083">
    <property type="component" value="Unassembled WGS sequence"/>
</dbReference>
<dbReference type="VEuPathDB" id="AmoebaDB:ACA1_060320"/>
<dbReference type="PROSITE" id="PS50893">
    <property type="entry name" value="ABC_TRANSPORTER_2"/>
    <property type="match status" value="1"/>
</dbReference>
<dbReference type="PROSITE" id="PS50929">
    <property type="entry name" value="ABC_TM1F"/>
    <property type="match status" value="1"/>
</dbReference>
<evidence type="ECO:0000313" key="13">
    <source>
        <dbReference type="Proteomes" id="UP000011083"/>
    </source>
</evidence>
<evidence type="ECO:0000256" key="6">
    <source>
        <dbReference type="ARBA" id="ARBA00023136"/>
    </source>
</evidence>
<dbReference type="InterPro" id="IPR003593">
    <property type="entry name" value="AAA+_ATPase"/>
</dbReference>
<feature type="transmembrane region" description="Helical" evidence="9">
    <location>
        <begin position="191"/>
        <end position="209"/>
    </location>
</feature>
<evidence type="ECO:0000259" key="10">
    <source>
        <dbReference type="PROSITE" id="PS50893"/>
    </source>
</evidence>
<dbReference type="InterPro" id="IPR039421">
    <property type="entry name" value="Type_1_exporter"/>
</dbReference>
<dbReference type="SUPFAM" id="SSF90123">
    <property type="entry name" value="ABC transporter transmembrane region"/>
    <property type="match status" value="1"/>
</dbReference>
<comment type="similarity">
    <text evidence="7">Belongs to the ABC transporter superfamily. ABCB family. Heavy Metal importer (TC 3.A.1.210) subfamily.</text>
</comment>
<dbReference type="GeneID" id="14917880"/>
<dbReference type="Gene3D" id="3.40.50.300">
    <property type="entry name" value="P-loop containing nucleotide triphosphate hydrolases"/>
    <property type="match status" value="1"/>
</dbReference>
<dbReference type="RefSeq" id="XP_004339318.1">
    <property type="nucleotide sequence ID" value="XM_004339270.1"/>
</dbReference>
<protein>
    <submittedName>
        <fullName evidence="12">ABC transporter, ATPbinding domain containing protein</fullName>
    </submittedName>
</protein>
<dbReference type="InterPro" id="IPR036640">
    <property type="entry name" value="ABC1_TM_sf"/>
</dbReference>
<keyword evidence="6 9" id="KW-0472">Membrane</keyword>
<dbReference type="InterPro" id="IPR011527">
    <property type="entry name" value="ABC1_TM_dom"/>
</dbReference>
<accession>L8GWC7</accession>
<evidence type="ECO:0000256" key="2">
    <source>
        <dbReference type="ARBA" id="ARBA00022692"/>
    </source>
</evidence>
<reference evidence="12 13" key="1">
    <citation type="journal article" date="2013" name="Genome Biol.">
        <title>Genome of Acanthamoeba castellanii highlights extensive lateral gene transfer and early evolution of tyrosine kinase signaling.</title>
        <authorList>
            <person name="Clarke M."/>
            <person name="Lohan A.J."/>
            <person name="Liu B."/>
            <person name="Lagkouvardos I."/>
            <person name="Roy S."/>
            <person name="Zafar N."/>
            <person name="Bertelli C."/>
            <person name="Schilde C."/>
            <person name="Kianianmomeni A."/>
            <person name="Burglin T.R."/>
            <person name="Frech C."/>
            <person name="Turcotte B."/>
            <person name="Kopec K.O."/>
            <person name="Synnott J.M."/>
            <person name="Choo C."/>
            <person name="Paponov I."/>
            <person name="Finkler A."/>
            <person name="Soon Heng Tan C."/>
            <person name="Hutchins A.P."/>
            <person name="Weinmeier T."/>
            <person name="Rattei T."/>
            <person name="Chu J.S."/>
            <person name="Gimenez G."/>
            <person name="Irimia M."/>
            <person name="Rigden D.J."/>
            <person name="Fitzpatrick D.A."/>
            <person name="Lorenzo-Morales J."/>
            <person name="Bateman A."/>
            <person name="Chiu C.H."/>
            <person name="Tang P."/>
            <person name="Hegemann P."/>
            <person name="Fromm H."/>
            <person name="Raoult D."/>
            <person name="Greub G."/>
            <person name="Miranda-Saavedra D."/>
            <person name="Chen N."/>
            <person name="Nash P."/>
            <person name="Ginger M.L."/>
            <person name="Horn M."/>
            <person name="Schaap P."/>
            <person name="Caler L."/>
            <person name="Loftus B."/>
        </authorList>
    </citation>
    <scope>NUCLEOTIDE SEQUENCE [LARGE SCALE GENOMIC DNA]</scope>
    <source>
        <strain evidence="12 13">Neff</strain>
    </source>
</reference>